<dbReference type="GO" id="GO:0016787">
    <property type="term" value="F:hydrolase activity"/>
    <property type="evidence" value="ECO:0007669"/>
    <property type="project" value="InterPro"/>
</dbReference>
<keyword evidence="1" id="KW-0732">Signal</keyword>
<dbReference type="OrthoDB" id="17560at2759"/>
<name>A0A2N3NBX7_9PEZI</name>
<dbReference type="EMBL" id="NLAX01000010">
    <property type="protein sequence ID" value="PKS09939.1"/>
    <property type="molecule type" value="Genomic_DNA"/>
</dbReference>
<accession>A0A2N3NBX7</accession>
<dbReference type="STRING" id="41688.A0A2N3NBX7"/>
<organism evidence="3 4">
    <name type="scientific">Lomentospora prolificans</name>
    <dbReference type="NCBI Taxonomy" id="41688"/>
    <lineage>
        <taxon>Eukaryota</taxon>
        <taxon>Fungi</taxon>
        <taxon>Dikarya</taxon>
        <taxon>Ascomycota</taxon>
        <taxon>Pezizomycotina</taxon>
        <taxon>Sordariomycetes</taxon>
        <taxon>Hypocreomycetidae</taxon>
        <taxon>Microascales</taxon>
        <taxon>Microascaceae</taxon>
        <taxon>Lomentospora</taxon>
    </lineage>
</organism>
<dbReference type="SUPFAM" id="SSF53474">
    <property type="entry name" value="alpha/beta-Hydrolases"/>
    <property type="match status" value="1"/>
</dbReference>
<feature type="domain" description="Dienelactone hydrolase" evidence="2">
    <location>
        <begin position="91"/>
        <end position="272"/>
    </location>
</feature>
<dbReference type="PANTHER" id="PTHR17630:SF44">
    <property type="entry name" value="PROTEIN AIM2"/>
    <property type="match status" value="1"/>
</dbReference>
<sequence>MFTIKAFLALCAASGVLAGAGGDTSIIAHEGNPVGREVTDGDLTIYVAQPEREYGDIAVLYLTDVFGIQLKENKLKKEKSTTTDTKSHDISLADSFSRAGFLTIAPDLFAGEPAPEDLNQPGWDIEKFLEDNSPEVVDPRIEHAIRYLREELGVRRFAVTGYCFGGRFAFRFGAEGKGPHAVFAAHPSNLGDDEILNVKVASSIAAAENDSMLPPERRAEIEGLLRKAAIPYQVSLYSGTNHGFGVRANISNPQEKFAKEAAFFQAVRWFEQWA</sequence>
<dbReference type="InterPro" id="IPR002925">
    <property type="entry name" value="Dienelactn_hydro"/>
</dbReference>
<evidence type="ECO:0000259" key="2">
    <source>
        <dbReference type="Pfam" id="PF01738"/>
    </source>
</evidence>
<protein>
    <recommendedName>
        <fullName evidence="2">Dienelactone hydrolase domain-containing protein</fullName>
    </recommendedName>
</protein>
<reference evidence="3 4" key="1">
    <citation type="journal article" date="2017" name="G3 (Bethesda)">
        <title>First Draft Genome Sequence of the Pathogenic Fungus Lomentospora prolificans (Formerly Scedosporium prolificans).</title>
        <authorList>
            <person name="Luo R."/>
            <person name="Zimin A."/>
            <person name="Workman R."/>
            <person name="Fan Y."/>
            <person name="Pertea G."/>
            <person name="Grossman N."/>
            <person name="Wear M.P."/>
            <person name="Jia B."/>
            <person name="Miller H."/>
            <person name="Casadevall A."/>
            <person name="Timp W."/>
            <person name="Zhang S.X."/>
            <person name="Salzberg S.L."/>
        </authorList>
    </citation>
    <scope>NUCLEOTIDE SEQUENCE [LARGE SCALE GENOMIC DNA]</scope>
    <source>
        <strain evidence="3 4">JHH-5317</strain>
    </source>
</reference>
<dbReference type="VEuPathDB" id="FungiDB:jhhlp_004562"/>
<evidence type="ECO:0000256" key="1">
    <source>
        <dbReference type="SAM" id="SignalP"/>
    </source>
</evidence>
<dbReference type="InParanoid" id="A0A2N3NBX7"/>
<feature type="signal peptide" evidence="1">
    <location>
        <begin position="1"/>
        <end position="18"/>
    </location>
</feature>
<dbReference type="AlphaFoldDB" id="A0A2N3NBX7"/>
<keyword evidence="4" id="KW-1185">Reference proteome</keyword>
<evidence type="ECO:0000313" key="4">
    <source>
        <dbReference type="Proteomes" id="UP000233524"/>
    </source>
</evidence>
<dbReference type="PANTHER" id="PTHR17630">
    <property type="entry name" value="DIENELACTONE HYDROLASE"/>
    <property type="match status" value="1"/>
</dbReference>
<evidence type="ECO:0000313" key="3">
    <source>
        <dbReference type="EMBL" id="PKS09939.1"/>
    </source>
</evidence>
<proteinExistence type="predicted"/>
<dbReference type="InterPro" id="IPR029058">
    <property type="entry name" value="AB_hydrolase_fold"/>
</dbReference>
<dbReference type="Pfam" id="PF01738">
    <property type="entry name" value="DLH"/>
    <property type="match status" value="1"/>
</dbReference>
<gene>
    <name evidence="3" type="ORF">jhhlp_004562</name>
</gene>
<dbReference type="Proteomes" id="UP000233524">
    <property type="component" value="Unassembled WGS sequence"/>
</dbReference>
<feature type="chain" id="PRO_5014943606" description="Dienelactone hydrolase domain-containing protein" evidence="1">
    <location>
        <begin position="19"/>
        <end position="274"/>
    </location>
</feature>
<comment type="caution">
    <text evidence="3">The sequence shown here is derived from an EMBL/GenBank/DDBJ whole genome shotgun (WGS) entry which is preliminary data.</text>
</comment>
<dbReference type="Gene3D" id="3.40.50.1820">
    <property type="entry name" value="alpha/beta hydrolase"/>
    <property type="match status" value="1"/>
</dbReference>